<dbReference type="Pfam" id="PF02880">
    <property type="entry name" value="PGM_PMM_III"/>
    <property type="match status" value="1"/>
</dbReference>
<dbReference type="EMBL" id="JAAKDE010000025">
    <property type="protein sequence ID" value="MBA2133897.1"/>
    <property type="molecule type" value="Genomic_DNA"/>
</dbReference>
<evidence type="ECO:0000259" key="7">
    <source>
        <dbReference type="Pfam" id="PF02880"/>
    </source>
</evidence>
<sequence>MAERVIHPLAGQQARPEDLYTREQITTWYENPGGPLQPIKNGTSGHRGHTGVGFSQFHVAAMTQALVDIRRERGTFGPVLPEELKDKPLGPLVMGKDVRFASDLAQQTAVEVFAGNGMKVLLHRGGRSTPTPVVSHAILSRVARGEKVEGVIITASHNPPEDAGYKSNGLDGGPNTRTAPIDEKGNYYLEHRDQIKRLPYQAAVEKGLVEEIDLITPYVRELGGVVDMDRIKKERFAVTPLGGSAHGYYEAVNAMYGTQIEVVLAEPDPTSSNRTYDWDGKLRGDPSSHYVMMAVQGIREKLRVPFIGANDNDADRFGGEDGTGILNPNHVLCVLFDYLAAHRDFPAAMGVGRTIGTTHLLDRIAAHYGRPAYEVNVGFKHYVAGLQAGKYVLAGEESAGVSFPRRDGSLWVTEKDGIAAVLLMMEVIATTGKDIGTLYRELEKQYGPYQYEREDQPARPEQKARLMQLAADPNQVKALLFGKKVAGRTIERLVIGDGIKVVLSGGVWVLKRASGTENIIKDYREELGESLATARKASEEIGAYLGLN</sequence>
<dbReference type="InterPro" id="IPR005846">
    <property type="entry name" value="A-D-PHexomutase_a/b/a-III"/>
</dbReference>
<comment type="similarity">
    <text evidence="1">Belongs to the phosphohexose mutase family.</text>
</comment>
<dbReference type="AlphaFoldDB" id="A0A8J6I467"/>
<keyword evidence="2" id="KW-0479">Metal-binding</keyword>
<dbReference type="Gene3D" id="3.40.120.10">
    <property type="entry name" value="Alpha-D-Glucose-1,6-Bisphosphate, subunit A, domain 3"/>
    <property type="match status" value="3"/>
</dbReference>
<evidence type="ECO:0000313" key="9">
    <source>
        <dbReference type="Proteomes" id="UP000657177"/>
    </source>
</evidence>
<accession>A0A8J6I467</accession>
<name>A0A8J6I467_9FIRM</name>
<gene>
    <name evidence="8" type="ORF">G5B42_10170</name>
</gene>
<dbReference type="Pfam" id="PF02878">
    <property type="entry name" value="PGM_PMM_I"/>
    <property type="match status" value="1"/>
</dbReference>
<dbReference type="Gene3D" id="3.30.310.50">
    <property type="entry name" value="Alpha-D-phosphohexomutase, C-terminal domain"/>
    <property type="match status" value="1"/>
</dbReference>
<evidence type="ECO:0000256" key="2">
    <source>
        <dbReference type="ARBA" id="ARBA00022723"/>
    </source>
</evidence>
<feature type="domain" description="Alpha-D-phosphohexomutase alpha/beta/alpha" evidence="7">
    <location>
        <begin position="327"/>
        <end position="446"/>
    </location>
</feature>
<feature type="domain" description="Alpha-D-phosphohexomutase alpha/beta/alpha" evidence="6">
    <location>
        <begin position="40"/>
        <end position="176"/>
    </location>
</feature>
<evidence type="ECO:0000259" key="6">
    <source>
        <dbReference type="Pfam" id="PF02878"/>
    </source>
</evidence>
<dbReference type="PANTHER" id="PTHR45745">
    <property type="entry name" value="PHOSPHOMANNOMUTASE 45A"/>
    <property type="match status" value="1"/>
</dbReference>
<dbReference type="GO" id="GO:0006166">
    <property type="term" value="P:purine ribonucleoside salvage"/>
    <property type="evidence" value="ECO:0007669"/>
    <property type="project" value="TreeGrafter"/>
</dbReference>
<dbReference type="RefSeq" id="WP_181340366.1">
    <property type="nucleotide sequence ID" value="NZ_JAAKDE010000025.1"/>
</dbReference>
<comment type="caution">
    <text evidence="8">The sequence shown here is derived from an EMBL/GenBank/DDBJ whole genome shotgun (WGS) entry which is preliminary data.</text>
</comment>
<evidence type="ECO:0000256" key="3">
    <source>
        <dbReference type="ARBA" id="ARBA00022842"/>
    </source>
</evidence>
<dbReference type="InterPro" id="IPR016066">
    <property type="entry name" value="A-D-PHexomutase_CS"/>
</dbReference>
<reference evidence="8" key="1">
    <citation type="submission" date="2020-06" db="EMBL/GenBank/DDBJ databases">
        <title>Novel chitinolytic bacterium.</title>
        <authorList>
            <person name="Ungkulpasvich U."/>
            <person name="Kosugi A."/>
            <person name="Uke A."/>
        </authorList>
    </citation>
    <scope>NUCLEOTIDE SEQUENCE</scope>
    <source>
        <strain evidence="8">UUS1-1</strain>
    </source>
</reference>
<dbReference type="InterPro" id="IPR016055">
    <property type="entry name" value="A-D-PHexomutase_a/b/a-I/II/III"/>
</dbReference>
<keyword evidence="9" id="KW-1185">Reference proteome</keyword>
<dbReference type="PANTHER" id="PTHR45745:SF1">
    <property type="entry name" value="PHOSPHOGLUCOMUTASE 2B-RELATED"/>
    <property type="match status" value="1"/>
</dbReference>
<keyword evidence="3" id="KW-0460">Magnesium</keyword>
<protein>
    <submittedName>
        <fullName evidence="8">Phosphoglucomutase</fullName>
    </submittedName>
</protein>
<evidence type="ECO:0000256" key="5">
    <source>
        <dbReference type="SAM" id="MobiDB-lite"/>
    </source>
</evidence>
<dbReference type="SUPFAM" id="SSF53738">
    <property type="entry name" value="Phosphoglucomutase, first 3 domains"/>
    <property type="match status" value="3"/>
</dbReference>
<dbReference type="InterPro" id="IPR005844">
    <property type="entry name" value="A-D-PHexomutase_a/b/a-I"/>
</dbReference>
<dbReference type="GO" id="GO:0005975">
    <property type="term" value="P:carbohydrate metabolic process"/>
    <property type="evidence" value="ECO:0007669"/>
    <property type="project" value="InterPro"/>
</dbReference>
<dbReference type="GO" id="GO:0000287">
    <property type="term" value="F:magnesium ion binding"/>
    <property type="evidence" value="ECO:0007669"/>
    <property type="project" value="InterPro"/>
</dbReference>
<feature type="region of interest" description="Disordered" evidence="5">
    <location>
        <begin position="156"/>
        <end position="182"/>
    </location>
</feature>
<organism evidence="8 9">
    <name type="scientific">Capillibacterium thermochitinicola</name>
    <dbReference type="NCBI Taxonomy" id="2699427"/>
    <lineage>
        <taxon>Bacteria</taxon>
        <taxon>Bacillati</taxon>
        <taxon>Bacillota</taxon>
        <taxon>Capillibacterium</taxon>
    </lineage>
</organism>
<proteinExistence type="inferred from homology"/>
<dbReference type="InterPro" id="IPR036900">
    <property type="entry name" value="A-D-PHexomutase_C_sf"/>
</dbReference>
<dbReference type="SUPFAM" id="SSF55957">
    <property type="entry name" value="Phosphoglucomutase, C-terminal domain"/>
    <property type="match status" value="1"/>
</dbReference>
<evidence type="ECO:0000256" key="1">
    <source>
        <dbReference type="ARBA" id="ARBA00010231"/>
    </source>
</evidence>
<evidence type="ECO:0000256" key="4">
    <source>
        <dbReference type="ARBA" id="ARBA00023235"/>
    </source>
</evidence>
<dbReference type="Proteomes" id="UP000657177">
    <property type="component" value="Unassembled WGS sequence"/>
</dbReference>
<dbReference type="GO" id="GO:0008973">
    <property type="term" value="F:phosphopentomutase activity"/>
    <property type="evidence" value="ECO:0007669"/>
    <property type="project" value="TreeGrafter"/>
</dbReference>
<keyword evidence="4" id="KW-0413">Isomerase</keyword>
<evidence type="ECO:0000313" key="8">
    <source>
        <dbReference type="EMBL" id="MBA2133897.1"/>
    </source>
</evidence>
<dbReference type="PROSITE" id="PS00710">
    <property type="entry name" value="PGM_PMM"/>
    <property type="match status" value="1"/>
</dbReference>